<proteinExistence type="predicted"/>
<accession>A0AA90NLF2</accession>
<sequence>MCGGCGGAPPEWAADRVTGPRNRAAVARRLSGVLHRDVVRPITMGWVVSGPTGVTSVCRTFDSLVHEVSIRSGLPTADIVNAGLAESD</sequence>
<protein>
    <submittedName>
        <fullName evidence="1">Uncharacterized protein</fullName>
    </submittedName>
</protein>
<comment type="caution">
    <text evidence="1">The sequence shown here is derived from an EMBL/GenBank/DDBJ whole genome shotgun (WGS) entry which is preliminary data.</text>
</comment>
<gene>
    <name evidence="1" type="ORF">Q7X28_01710</name>
</gene>
<keyword evidence="2" id="KW-1185">Reference proteome</keyword>
<organism evidence="1 2">
    <name type="scientific">Tsukamurella strandjordii</name>
    <dbReference type="NCBI Taxonomy" id="147577"/>
    <lineage>
        <taxon>Bacteria</taxon>
        <taxon>Bacillati</taxon>
        <taxon>Actinomycetota</taxon>
        <taxon>Actinomycetes</taxon>
        <taxon>Mycobacteriales</taxon>
        <taxon>Tsukamurellaceae</taxon>
        <taxon>Tsukamurella</taxon>
    </lineage>
</organism>
<dbReference type="RefSeq" id="WP_305110099.1">
    <property type="nucleotide sequence ID" value="NZ_BAAAII010000002.1"/>
</dbReference>
<dbReference type="AlphaFoldDB" id="A0AA90NLF2"/>
<reference evidence="1" key="1">
    <citation type="submission" date="2023-08" db="EMBL/GenBank/DDBJ databases">
        <title>The draft genome of Tsukamurella strandjordii strain 050030.</title>
        <authorList>
            <person name="Zhao F."/>
            <person name="Feng Y."/>
            <person name="Zong Z."/>
        </authorList>
    </citation>
    <scope>NUCLEOTIDE SEQUENCE</scope>
    <source>
        <strain evidence="1">050030</strain>
    </source>
</reference>
<name>A0AA90NLF2_9ACTN</name>
<evidence type="ECO:0000313" key="2">
    <source>
        <dbReference type="Proteomes" id="UP001178281"/>
    </source>
</evidence>
<dbReference type="EMBL" id="JAUTIX010000001">
    <property type="protein sequence ID" value="MDP0396634.1"/>
    <property type="molecule type" value="Genomic_DNA"/>
</dbReference>
<dbReference type="Proteomes" id="UP001178281">
    <property type="component" value="Unassembled WGS sequence"/>
</dbReference>
<evidence type="ECO:0000313" key="1">
    <source>
        <dbReference type="EMBL" id="MDP0396634.1"/>
    </source>
</evidence>